<dbReference type="Gene3D" id="2.20.25.420">
    <property type="entry name" value="ZPR1, zinc finger domain"/>
    <property type="match status" value="2"/>
</dbReference>
<protein>
    <recommendedName>
        <fullName evidence="6">Zinc finger protein ZPR1</fullName>
    </recommendedName>
</protein>
<gene>
    <name evidence="9" type="primary">106083847</name>
</gene>
<organism evidence="9 10">
    <name type="scientific">Stomoxys calcitrans</name>
    <name type="common">Stable fly</name>
    <name type="synonym">Conops calcitrans</name>
    <dbReference type="NCBI Taxonomy" id="35570"/>
    <lineage>
        <taxon>Eukaryota</taxon>
        <taxon>Metazoa</taxon>
        <taxon>Ecdysozoa</taxon>
        <taxon>Arthropoda</taxon>
        <taxon>Hexapoda</taxon>
        <taxon>Insecta</taxon>
        <taxon>Pterygota</taxon>
        <taxon>Neoptera</taxon>
        <taxon>Endopterygota</taxon>
        <taxon>Diptera</taxon>
        <taxon>Brachycera</taxon>
        <taxon>Muscomorpha</taxon>
        <taxon>Muscoidea</taxon>
        <taxon>Muscidae</taxon>
        <taxon>Stomoxys</taxon>
    </lineage>
</organism>
<dbReference type="STRING" id="35570.A0A1I8PJU1"/>
<dbReference type="Pfam" id="PF03367">
    <property type="entry name" value="Zn_ribbon_ZPR1"/>
    <property type="match status" value="2"/>
</dbReference>
<feature type="domain" description="Zinc finger ZPR1-type" evidence="8">
    <location>
        <begin position="275"/>
        <end position="434"/>
    </location>
</feature>
<evidence type="ECO:0000256" key="3">
    <source>
        <dbReference type="ARBA" id="ARBA00022737"/>
    </source>
</evidence>
<evidence type="ECO:0000256" key="5">
    <source>
        <dbReference type="ARBA" id="ARBA00022833"/>
    </source>
</evidence>
<proteinExistence type="inferred from homology"/>
<comment type="similarity">
    <text evidence="1">Belongs to the ZPR1 family.</text>
</comment>
<evidence type="ECO:0000256" key="4">
    <source>
        <dbReference type="ARBA" id="ARBA00022771"/>
    </source>
</evidence>
<evidence type="ECO:0000256" key="6">
    <source>
        <dbReference type="ARBA" id="ARBA00074960"/>
    </source>
</evidence>
<dbReference type="Gene3D" id="2.60.120.1040">
    <property type="entry name" value="ZPR1, A/B domain"/>
    <property type="match status" value="2"/>
</dbReference>
<dbReference type="InterPro" id="IPR004457">
    <property type="entry name" value="Znf_ZPR1"/>
</dbReference>
<evidence type="ECO:0000256" key="7">
    <source>
        <dbReference type="SAM" id="MobiDB-lite"/>
    </source>
</evidence>
<sequence length="472" mass="53043">MATQTTENLNENVTNTEESSQEKKKPLFQNIDADEAAAEATEIESACMSCFRTGVTRLLLTKIPFFKEVVLMSFKCEFCGFENNEIQSASEIQKKGVHIELEVKTTADLNRKVVRSDYTLVKIPEVELEIPSQSQKGEITTVEGIIDRTIRGLSQDQDKRRIEHPEAAASIDAYIERLQDLKALKAPFNLILEDISGNSFVENPTAPAHDPNCKTTQFMRSKEQDQQLGLYDANAVDETVGDKKVLKEDKHLLKPIPEGEWTLEDLHGEVLQFQTLCPECRSPCETNMKLTKIPHFKEVVIMATVCEVCGNKTNEVKSGGGIEAKGTKFEVRIESKEDLTRDVLKSETCNLVIPELECEVGPSALGGRFTTVEGILVAMKNQIEGNDIMFQDSSDEAFKHRFKDFIQKFDKILALETLATLVLDDPAGNSYVQSLSDTDEPDGKLKVHKYERSYEQNEELGLNDIKTENYEE</sequence>
<dbReference type="InterPro" id="IPR056180">
    <property type="entry name" value="ZPR1_jr_dom"/>
</dbReference>
<dbReference type="Proteomes" id="UP000095300">
    <property type="component" value="Unassembled WGS sequence"/>
</dbReference>
<feature type="region of interest" description="Disordered" evidence="7">
    <location>
        <begin position="1"/>
        <end position="26"/>
    </location>
</feature>
<dbReference type="FunFam" id="2.20.25.420:FF:000003">
    <property type="entry name" value="zinc finger protein ZPR1"/>
    <property type="match status" value="1"/>
</dbReference>
<evidence type="ECO:0000259" key="8">
    <source>
        <dbReference type="SMART" id="SM00709"/>
    </source>
</evidence>
<dbReference type="PANTHER" id="PTHR10876:SF0">
    <property type="entry name" value="ZINC FINGER PROTEIN ZPR1"/>
    <property type="match status" value="1"/>
</dbReference>
<reference evidence="9" key="1">
    <citation type="submission" date="2020-05" db="UniProtKB">
        <authorList>
            <consortium name="EnsemblMetazoa"/>
        </authorList>
    </citation>
    <scope>IDENTIFICATION</scope>
    <source>
        <strain evidence="9">USDA</strain>
    </source>
</reference>
<dbReference type="GO" id="GO:0005634">
    <property type="term" value="C:nucleus"/>
    <property type="evidence" value="ECO:0007669"/>
    <property type="project" value="TreeGrafter"/>
</dbReference>
<dbReference type="GO" id="GO:0008270">
    <property type="term" value="F:zinc ion binding"/>
    <property type="evidence" value="ECO:0007669"/>
    <property type="project" value="UniProtKB-KW"/>
</dbReference>
<dbReference type="NCBIfam" id="TIGR00310">
    <property type="entry name" value="ZPR1_znf"/>
    <property type="match status" value="2"/>
</dbReference>
<dbReference type="AlphaFoldDB" id="A0A1I8PJU1"/>
<keyword evidence="2" id="KW-0479">Metal-binding</keyword>
<keyword evidence="3" id="KW-0677">Repeat</keyword>
<dbReference type="FunFam" id="2.20.25.420:FF:000001">
    <property type="entry name" value="Zinc finger protein ZPR1"/>
    <property type="match status" value="1"/>
</dbReference>
<dbReference type="InterPro" id="IPR042452">
    <property type="entry name" value="ZPR1_Znf1/2"/>
</dbReference>
<feature type="domain" description="Zinc finger ZPR1-type" evidence="8">
    <location>
        <begin position="45"/>
        <end position="203"/>
    </location>
</feature>
<evidence type="ECO:0000256" key="2">
    <source>
        <dbReference type="ARBA" id="ARBA00022723"/>
    </source>
</evidence>
<keyword evidence="4" id="KW-0863">Zinc-finger</keyword>
<dbReference type="Pfam" id="PF22794">
    <property type="entry name" value="jr-ZPR1"/>
    <property type="match status" value="2"/>
</dbReference>
<evidence type="ECO:0000313" key="9">
    <source>
        <dbReference type="EnsemblMetazoa" id="SCAU008725-PA"/>
    </source>
</evidence>
<keyword evidence="10" id="KW-1185">Reference proteome</keyword>
<evidence type="ECO:0000313" key="10">
    <source>
        <dbReference type="Proteomes" id="UP000095300"/>
    </source>
</evidence>
<dbReference type="OrthoDB" id="308464at2759"/>
<dbReference type="KEGG" id="scac:106083847"/>
<dbReference type="GO" id="GO:0048731">
    <property type="term" value="P:system development"/>
    <property type="evidence" value="ECO:0007669"/>
    <property type="project" value="UniProtKB-ARBA"/>
</dbReference>
<dbReference type="FunFam" id="2.60.120.1040:FF:000007">
    <property type="entry name" value="Protein CBG06449"/>
    <property type="match status" value="1"/>
</dbReference>
<dbReference type="FunFam" id="2.60.120.1040:FF:000001">
    <property type="entry name" value="Zinc finger protein ZPR1"/>
    <property type="match status" value="1"/>
</dbReference>
<dbReference type="SMART" id="SM00709">
    <property type="entry name" value="Zpr1"/>
    <property type="match status" value="2"/>
</dbReference>
<dbReference type="PANTHER" id="PTHR10876">
    <property type="entry name" value="ZINC FINGER PROTEIN ZPR1"/>
    <property type="match status" value="1"/>
</dbReference>
<keyword evidence="5" id="KW-0862">Zinc</keyword>
<dbReference type="InterPro" id="IPR040141">
    <property type="entry name" value="ZPR1"/>
</dbReference>
<feature type="compositionally biased region" description="Low complexity" evidence="7">
    <location>
        <begin position="1"/>
        <end position="18"/>
    </location>
</feature>
<dbReference type="VEuPathDB" id="VectorBase:SCAU008725"/>
<evidence type="ECO:0000256" key="1">
    <source>
        <dbReference type="ARBA" id="ARBA00008354"/>
    </source>
</evidence>
<accession>A0A1I8PJU1</accession>
<dbReference type="InterPro" id="IPR042451">
    <property type="entry name" value="ZPR1_A/B_dom"/>
</dbReference>
<dbReference type="EnsemblMetazoa" id="SCAU008725-RA">
    <property type="protein sequence ID" value="SCAU008725-PA"/>
    <property type="gene ID" value="SCAU008725"/>
</dbReference>
<name>A0A1I8PJU1_STOCA</name>